<dbReference type="OrthoDB" id="4161186at2759"/>
<evidence type="ECO:0000313" key="3">
    <source>
        <dbReference type="Proteomes" id="UP000720189"/>
    </source>
</evidence>
<gene>
    <name evidence="2" type="ORF">BKA55DRAFT_193331</name>
</gene>
<accession>A0A9P9G391</accession>
<feature type="domain" description="PD-(D/E)XK nuclease-like" evidence="1">
    <location>
        <begin position="6"/>
        <end position="149"/>
    </location>
</feature>
<organism evidence="2 3">
    <name type="scientific">Fusarium redolens</name>
    <dbReference type="NCBI Taxonomy" id="48865"/>
    <lineage>
        <taxon>Eukaryota</taxon>
        <taxon>Fungi</taxon>
        <taxon>Dikarya</taxon>
        <taxon>Ascomycota</taxon>
        <taxon>Pezizomycotina</taxon>
        <taxon>Sordariomycetes</taxon>
        <taxon>Hypocreomycetidae</taxon>
        <taxon>Hypocreales</taxon>
        <taxon>Nectriaceae</taxon>
        <taxon>Fusarium</taxon>
        <taxon>Fusarium redolens species complex</taxon>
    </lineage>
</organism>
<dbReference type="Proteomes" id="UP000720189">
    <property type="component" value="Unassembled WGS sequence"/>
</dbReference>
<protein>
    <recommendedName>
        <fullName evidence="1">PD-(D/E)XK nuclease-like domain-containing protein</fullName>
    </recommendedName>
</protein>
<reference evidence="2" key="1">
    <citation type="journal article" date="2021" name="Nat. Commun.">
        <title>Genetic determinants of endophytism in the Arabidopsis root mycobiome.</title>
        <authorList>
            <person name="Mesny F."/>
            <person name="Miyauchi S."/>
            <person name="Thiergart T."/>
            <person name="Pickel B."/>
            <person name="Atanasova L."/>
            <person name="Karlsson M."/>
            <person name="Huettel B."/>
            <person name="Barry K.W."/>
            <person name="Haridas S."/>
            <person name="Chen C."/>
            <person name="Bauer D."/>
            <person name="Andreopoulos W."/>
            <person name="Pangilinan J."/>
            <person name="LaButti K."/>
            <person name="Riley R."/>
            <person name="Lipzen A."/>
            <person name="Clum A."/>
            <person name="Drula E."/>
            <person name="Henrissat B."/>
            <person name="Kohler A."/>
            <person name="Grigoriev I.V."/>
            <person name="Martin F.M."/>
            <person name="Hacquard S."/>
        </authorList>
    </citation>
    <scope>NUCLEOTIDE SEQUENCE</scope>
    <source>
        <strain evidence="2">MPI-CAGE-AT-0023</strain>
    </source>
</reference>
<name>A0A9P9G391_FUSRE</name>
<comment type="caution">
    <text evidence="2">The sequence shown here is derived from an EMBL/GenBank/DDBJ whole genome shotgun (WGS) entry which is preliminary data.</text>
</comment>
<dbReference type="InterPro" id="IPR046797">
    <property type="entry name" value="PDDEXK_12"/>
</dbReference>
<evidence type="ECO:0000259" key="1">
    <source>
        <dbReference type="Pfam" id="PF20516"/>
    </source>
</evidence>
<dbReference type="Pfam" id="PF20516">
    <property type="entry name" value="PDDEXK_12"/>
    <property type="match status" value="1"/>
</dbReference>
<sequence length="168" mass="20289">MLPDCIDDMQKRLVRNTFNHIDLKSLRSQRPIAFHVHTLSQNTDRELQRVRTAFAAHWGWLKRMMRMREKIDMEWPNQAFSSMIENPYDVPEFLPGIIIHKQNWFLSISKYGEDNPRFYAIGDTESSMGVYKIVYVLQVLQNWAKTEYWDWMRKLLVLWPLDRDGRIR</sequence>
<keyword evidence="3" id="KW-1185">Reference proteome</keyword>
<dbReference type="AlphaFoldDB" id="A0A9P9G391"/>
<dbReference type="RefSeq" id="XP_046043603.1">
    <property type="nucleotide sequence ID" value="XM_046185086.1"/>
</dbReference>
<evidence type="ECO:0000313" key="2">
    <source>
        <dbReference type="EMBL" id="KAH7231666.1"/>
    </source>
</evidence>
<dbReference type="EMBL" id="JAGMUX010000020">
    <property type="protein sequence ID" value="KAH7231666.1"/>
    <property type="molecule type" value="Genomic_DNA"/>
</dbReference>
<dbReference type="GeneID" id="70215040"/>
<proteinExistence type="predicted"/>